<evidence type="ECO:0000313" key="2">
    <source>
        <dbReference type="EMBL" id="KPL80216.1"/>
    </source>
</evidence>
<dbReference type="EMBL" id="LGKP01000040">
    <property type="protein sequence ID" value="KPL80216.1"/>
    <property type="molecule type" value="Genomic_DNA"/>
</dbReference>
<gene>
    <name evidence="2" type="ORF">SE18_24480</name>
</gene>
<evidence type="ECO:0000313" key="3">
    <source>
        <dbReference type="Proteomes" id="UP000050277"/>
    </source>
</evidence>
<protein>
    <submittedName>
        <fullName evidence="2">Uncharacterized protein</fullName>
    </submittedName>
</protein>
<organism evidence="2 3">
    <name type="scientific">Herpetosiphon geysericola</name>
    <dbReference type="NCBI Taxonomy" id="70996"/>
    <lineage>
        <taxon>Bacteria</taxon>
        <taxon>Bacillati</taxon>
        <taxon>Chloroflexota</taxon>
        <taxon>Chloroflexia</taxon>
        <taxon>Herpetosiphonales</taxon>
        <taxon>Herpetosiphonaceae</taxon>
        <taxon>Herpetosiphon</taxon>
    </lineage>
</organism>
<dbReference type="RefSeq" id="WP_054537100.1">
    <property type="nucleotide sequence ID" value="NZ_LGKP01000040.1"/>
</dbReference>
<proteinExistence type="predicted"/>
<feature type="region of interest" description="Disordered" evidence="1">
    <location>
        <begin position="1"/>
        <end position="20"/>
    </location>
</feature>
<dbReference type="Proteomes" id="UP000050277">
    <property type="component" value="Unassembled WGS sequence"/>
</dbReference>
<reference evidence="2 3" key="1">
    <citation type="submission" date="2015-07" db="EMBL/GenBank/DDBJ databases">
        <title>Whole genome sequence of Herpetosiphon geysericola DSM 7119.</title>
        <authorList>
            <person name="Hemp J."/>
            <person name="Ward L.M."/>
            <person name="Pace L.A."/>
            <person name="Fischer W.W."/>
        </authorList>
    </citation>
    <scope>NUCLEOTIDE SEQUENCE [LARGE SCALE GENOMIC DNA]</scope>
    <source>
        <strain evidence="2 3">DSM 7119</strain>
    </source>
</reference>
<evidence type="ECO:0000256" key="1">
    <source>
        <dbReference type="SAM" id="MobiDB-lite"/>
    </source>
</evidence>
<comment type="caution">
    <text evidence="2">The sequence shown here is derived from an EMBL/GenBank/DDBJ whole genome shotgun (WGS) entry which is preliminary data.</text>
</comment>
<keyword evidence="3" id="KW-1185">Reference proteome</keyword>
<name>A0A0P6XUH8_9CHLR</name>
<dbReference type="AlphaFoldDB" id="A0A0P6XUH8"/>
<sequence>MSREITCPNPECGQEFDPQIDRDSDECESWITAEPCPHCGHELDGDYLADLETTMIEDSIEIEADAPYPDDELPF</sequence>
<accession>A0A0P6XUH8</accession>